<sequence>MTYTLILVETSRQWEALHDIRHSVLFEGRHADVVYDANHPDDRAAGNLPLLLTRDGEPIGTARLDDFGDGTGAIRLVAIVVSMQGQGHGRALGDRVEELARSRGIQTLYVNAAPEALGYYRALGWERYDWSLAELIGIAADCVQMRKSLTVL</sequence>
<name>A0A916RB14_9HYPH</name>
<dbReference type="InterPro" id="IPR050832">
    <property type="entry name" value="Bact_Acetyltransf"/>
</dbReference>
<dbReference type="AlphaFoldDB" id="A0A916RB14"/>
<evidence type="ECO:0000313" key="5">
    <source>
        <dbReference type="Proteomes" id="UP000596977"/>
    </source>
</evidence>
<dbReference type="PROSITE" id="PS51186">
    <property type="entry name" value="GNAT"/>
    <property type="match status" value="1"/>
</dbReference>
<reference evidence="4 5" key="1">
    <citation type="journal article" date="2014" name="Int. J. Syst. Evol. Microbiol.">
        <title>Complete genome sequence of Corynebacterium casei LMG S-19264T (=DSM 44701T), isolated from a smear-ripened cheese.</title>
        <authorList>
            <consortium name="US DOE Joint Genome Institute (JGI-PGF)"/>
            <person name="Walter F."/>
            <person name="Albersmeier A."/>
            <person name="Kalinowski J."/>
            <person name="Ruckert C."/>
        </authorList>
    </citation>
    <scope>NUCLEOTIDE SEQUENCE [LARGE SCALE GENOMIC DNA]</scope>
    <source>
        <strain evidence="4 5">CGMCC 1.15896</strain>
    </source>
</reference>
<proteinExistence type="predicted"/>
<evidence type="ECO:0000259" key="3">
    <source>
        <dbReference type="PROSITE" id="PS51186"/>
    </source>
</evidence>
<dbReference type="Proteomes" id="UP000596977">
    <property type="component" value="Unassembled WGS sequence"/>
</dbReference>
<dbReference type="Gene3D" id="3.40.630.30">
    <property type="match status" value="1"/>
</dbReference>
<keyword evidence="1" id="KW-0808">Transferase</keyword>
<dbReference type="InterPro" id="IPR016181">
    <property type="entry name" value="Acyl_CoA_acyltransferase"/>
</dbReference>
<dbReference type="RefSeq" id="WP_127073894.1">
    <property type="nucleotide sequence ID" value="NZ_BMKB01000002.1"/>
</dbReference>
<dbReference type="PANTHER" id="PTHR43877">
    <property type="entry name" value="AMINOALKYLPHOSPHONATE N-ACETYLTRANSFERASE-RELATED-RELATED"/>
    <property type="match status" value="1"/>
</dbReference>
<dbReference type="Pfam" id="PF00583">
    <property type="entry name" value="Acetyltransf_1"/>
    <property type="match status" value="1"/>
</dbReference>
<organism evidence="4 5">
    <name type="scientific">Pelagibacterium lentulum</name>
    <dbReference type="NCBI Taxonomy" id="2029865"/>
    <lineage>
        <taxon>Bacteria</taxon>
        <taxon>Pseudomonadati</taxon>
        <taxon>Pseudomonadota</taxon>
        <taxon>Alphaproteobacteria</taxon>
        <taxon>Hyphomicrobiales</taxon>
        <taxon>Devosiaceae</taxon>
        <taxon>Pelagibacterium</taxon>
    </lineage>
</organism>
<evidence type="ECO:0000256" key="1">
    <source>
        <dbReference type="ARBA" id="ARBA00022679"/>
    </source>
</evidence>
<feature type="domain" description="N-acetyltransferase" evidence="3">
    <location>
        <begin position="4"/>
        <end position="150"/>
    </location>
</feature>
<dbReference type="SUPFAM" id="SSF55729">
    <property type="entry name" value="Acyl-CoA N-acyltransferases (Nat)"/>
    <property type="match status" value="1"/>
</dbReference>
<evidence type="ECO:0000313" key="4">
    <source>
        <dbReference type="EMBL" id="GGA47196.1"/>
    </source>
</evidence>
<evidence type="ECO:0000256" key="2">
    <source>
        <dbReference type="ARBA" id="ARBA00023315"/>
    </source>
</evidence>
<dbReference type="EMBL" id="BMKB01000002">
    <property type="protein sequence ID" value="GGA47196.1"/>
    <property type="molecule type" value="Genomic_DNA"/>
</dbReference>
<dbReference type="OrthoDB" id="8114677at2"/>
<keyword evidence="5" id="KW-1185">Reference proteome</keyword>
<accession>A0A916RB14</accession>
<gene>
    <name evidence="4" type="ORF">GCM10011499_16210</name>
</gene>
<dbReference type="GO" id="GO:0016747">
    <property type="term" value="F:acyltransferase activity, transferring groups other than amino-acyl groups"/>
    <property type="evidence" value="ECO:0007669"/>
    <property type="project" value="InterPro"/>
</dbReference>
<dbReference type="CDD" id="cd04301">
    <property type="entry name" value="NAT_SF"/>
    <property type="match status" value="1"/>
</dbReference>
<dbReference type="PANTHER" id="PTHR43877:SF2">
    <property type="entry name" value="AMINOALKYLPHOSPHONATE N-ACETYLTRANSFERASE-RELATED"/>
    <property type="match status" value="1"/>
</dbReference>
<keyword evidence="2" id="KW-0012">Acyltransferase</keyword>
<protein>
    <recommendedName>
        <fullName evidence="3">N-acetyltransferase domain-containing protein</fullName>
    </recommendedName>
</protein>
<comment type="caution">
    <text evidence="4">The sequence shown here is derived from an EMBL/GenBank/DDBJ whole genome shotgun (WGS) entry which is preliminary data.</text>
</comment>
<dbReference type="InterPro" id="IPR000182">
    <property type="entry name" value="GNAT_dom"/>
</dbReference>